<dbReference type="PANTHER" id="PTHR30336:SF4">
    <property type="entry name" value="ENVELOPE BIOGENESIS FACTOR ELYC"/>
    <property type="match status" value="1"/>
</dbReference>
<dbReference type="EMBL" id="SLXP01000024">
    <property type="protein sequence ID" value="TCP38024.1"/>
    <property type="molecule type" value="Genomic_DNA"/>
</dbReference>
<dbReference type="GO" id="GO:0000270">
    <property type="term" value="P:peptidoglycan metabolic process"/>
    <property type="evidence" value="ECO:0007669"/>
    <property type="project" value="TreeGrafter"/>
</dbReference>
<dbReference type="PANTHER" id="PTHR30336">
    <property type="entry name" value="INNER MEMBRANE PROTEIN, PROBABLE PERMEASE"/>
    <property type="match status" value="1"/>
</dbReference>
<gene>
    <name evidence="3" type="ORF">EV662_1242</name>
</gene>
<comment type="caution">
    <text evidence="3">The sequence shown here is derived from an EMBL/GenBank/DDBJ whole genome shotgun (WGS) entry which is preliminary data.</text>
</comment>
<dbReference type="Proteomes" id="UP000294835">
    <property type="component" value="Unassembled WGS sequence"/>
</dbReference>
<dbReference type="GO" id="GO:0043164">
    <property type="term" value="P:Gram-negative-bacterium-type cell wall biogenesis"/>
    <property type="evidence" value="ECO:0007669"/>
    <property type="project" value="TreeGrafter"/>
</dbReference>
<keyword evidence="4" id="KW-1185">Reference proteome</keyword>
<dbReference type="Gene3D" id="3.40.50.620">
    <property type="entry name" value="HUPs"/>
    <property type="match status" value="1"/>
</dbReference>
<feature type="transmembrane region" description="Helical" evidence="1">
    <location>
        <begin position="45"/>
        <end position="65"/>
    </location>
</feature>
<reference evidence="3 4" key="1">
    <citation type="submission" date="2019-03" db="EMBL/GenBank/DDBJ databases">
        <title>Genomic Encyclopedia of Type Strains, Phase IV (KMG-IV): sequencing the most valuable type-strain genomes for metagenomic binning, comparative biology and taxonomic classification.</title>
        <authorList>
            <person name="Goeker M."/>
        </authorList>
    </citation>
    <scope>NUCLEOTIDE SEQUENCE [LARGE SCALE GENOMIC DNA]</scope>
    <source>
        <strain evidence="3 4">DSM 18063</strain>
    </source>
</reference>
<protein>
    <submittedName>
        <fullName evidence="3">Uncharacterized SAM-binding protein YcdF (DUF218 family)</fullName>
    </submittedName>
</protein>
<feature type="domain" description="DUF218" evidence="2">
    <location>
        <begin position="83"/>
        <end position="246"/>
    </location>
</feature>
<keyword evidence="1" id="KW-1133">Transmembrane helix</keyword>
<dbReference type="OrthoDB" id="9809813at2"/>
<evidence type="ECO:0000259" key="2">
    <source>
        <dbReference type="Pfam" id="PF02698"/>
    </source>
</evidence>
<keyword evidence="1" id="KW-0812">Transmembrane</keyword>
<organism evidence="3 4">
    <name type="scientific">Rhodovulum marinum</name>
    <dbReference type="NCBI Taxonomy" id="320662"/>
    <lineage>
        <taxon>Bacteria</taxon>
        <taxon>Pseudomonadati</taxon>
        <taxon>Pseudomonadota</taxon>
        <taxon>Alphaproteobacteria</taxon>
        <taxon>Rhodobacterales</taxon>
        <taxon>Paracoccaceae</taxon>
        <taxon>Rhodovulum</taxon>
    </lineage>
</organism>
<dbReference type="CDD" id="cd06259">
    <property type="entry name" value="YdcF-like"/>
    <property type="match status" value="1"/>
</dbReference>
<sequence length="268" mass="28627">MGDVFFVVSKLAWGVLRADSLILIALGLGLLALWRGRWRLGRGLVSLGVAAWLIVILTPLPGLVLRPLEARHPVPDIAGPVAGIVILGGAEDQSALARWGQPGVNEAGERFLTALDLARRYPEAPVMFTGGSGQLIPGQAMQSEVARAWLTGAGLDPARLILEGASRNTAENARLAADLAPDRPGQWLFVTSAFHMTRAVETFCAAGWTGLTPYPVDFRSRTGLRPSWNPAESLVTLNTGLREWIGLVAYRATGRAAHPLPAGCLYRG</sequence>
<evidence type="ECO:0000313" key="3">
    <source>
        <dbReference type="EMBL" id="TCP38024.1"/>
    </source>
</evidence>
<evidence type="ECO:0000313" key="4">
    <source>
        <dbReference type="Proteomes" id="UP000294835"/>
    </source>
</evidence>
<proteinExistence type="predicted"/>
<keyword evidence="1" id="KW-0472">Membrane</keyword>
<dbReference type="GO" id="GO:0005886">
    <property type="term" value="C:plasma membrane"/>
    <property type="evidence" value="ECO:0007669"/>
    <property type="project" value="TreeGrafter"/>
</dbReference>
<dbReference type="RefSeq" id="WP_132466358.1">
    <property type="nucleotide sequence ID" value="NZ_SLXP01000024.1"/>
</dbReference>
<dbReference type="AlphaFoldDB" id="A0A4R2PSG0"/>
<dbReference type="InterPro" id="IPR014729">
    <property type="entry name" value="Rossmann-like_a/b/a_fold"/>
</dbReference>
<feature type="transmembrane region" description="Helical" evidence="1">
    <location>
        <begin position="12"/>
        <end position="33"/>
    </location>
</feature>
<accession>A0A4R2PSG0</accession>
<name>A0A4R2PSG0_9RHOB</name>
<dbReference type="Pfam" id="PF02698">
    <property type="entry name" value="DUF218"/>
    <property type="match status" value="1"/>
</dbReference>
<dbReference type="InterPro" id="IPR003848">
    <property type="entry name" value="DUF218"/>
</dbReference>
<dbReference type="InterPro" id="IPR051599">
    <property type="entry name" value="Cell_Envelope_Assoc"/>
</dbReference>
<evidence type="ECO:0000256" key="1">
    <source>
        <dbReference type="SAM" id="Phobius"/>
    </source>
</evidence>